<evidence type="ECO:0000256" key="2">
    <source>
        <dbReference type="ARBA" id="ARBA00023015"/>
    </source>
</evidence>
<evidence type="ECO:0000259" key="6">
    <source>
        <dbReference type="Pfam" id="PF04542"/>
    </source>
</evidence>
<reference evidence="8 9" key="1">
    <citation type="submission" date="2016-10" db="EMBL/GenBank/DDBJ databases">
        <title>The Draft Genome Sequence of Actinokineospora bangkokensis 44EHWT reveals the biosynthetic pathway of antifungal compounds Thailandins with unusual extender unit butylmalonyl-CoA.</title>
        <authorList>
            <person name="Greule A."/>
            <person name="Intra B."/>
            <person name="Flemming S."/>
            <person name="Rommel M.G."/>
            <person name="Panbangred W."/>
            <person name="Bechthold A."/>
        </authorList>
    </citation>
    <scope>NUCLEOTIDE SEQUENCE [LARGE SCALE GENOMIC DNA]</scope>
    <source>
        <strain evidence="8 9">44EHW</strain>
    </source>
</reference>
<dbReference type="EMBL" id="MKQR01000007">
    <property type="protein sequence ID" value="OLR94748.1"/>
    <property type="molecule type" value="Genomic_DNA"/>
</dbReference>
<dbReference type="InterPro" id="IPR007630">
    <property type="entry name" value="RNA_pol_sigma70_r4"/>
</dbReference>
<evidence type="ECO:0000256" key="4">
    <source>
        <dbReference type="ARBA" id="ARBA00023125"/>
    </source>
</evidence>
<dbReference type="GO" id="GO:0006352">
    <property type="term" value="P:DNA-templated transcription initiation"/>
    <property type="evidence" value="ECO:0007669"/>
    <property type="project" value="InterPro"/>
</dbReference>
<comment type="similarity">
    <text evidence="1">Belongs to the sigma-70 factor family. ECF subfamily.</text>
</comment>
<evidence type="ECO:0000256" key="5">
    <source>
        <dbReference type="ARBA" id="ARBA00023163"/>
    </source>
</evidence>
<dbReference type="Gene3D" id="1.10.1740.10">
    <property type="match status" value="1"/>
</dbReference>
<dbReference type="AlphaFoldDB" id="A0A1Q9LRV7"/>
<dbReference type="GO" id="GO:0016987">
    <property type="term" value="F:sigma factor activity"/>
    <property type="evidence" value="ECO:0007669"/>
    <property type="project" value="UniProtKB-KW"/>
</dbReference>
<feature type="domain" description="RNA polymerase sigma-70 region 2" evidence="6">
    <location>
        <begin position="17"/>
        <end position="88"/>
    </location>
</feature>
<name>A0A1Q9LRV7_9PSEU</name>
<gene>
    <name evidence="8" type="ORF">BJP25_11870</name>
</gene>
<dbReference type="InterPro" id="IPR013325">
    <property type="entry name" value="RNA_pol_sigma_r2"/>
</dbReference>
<dbReference type="InterPro" id="IPR036388">
    <property type="entry name" value="WH-like_DNA-bd_sf"/>
</dbReference>
<keyword evidence="4" id="KW-0238">DNA-binding</keyword>
<dbReference type="STRING" id="1193682.BJP25_11870"/>
<evidence type="ECO:0000313" key="8">
    <source>
        <dbReference type="EMBL" id="OLR94748.1"/>
    </source>
</evidence>
<dbReference type="GO" id="GO:0003677">
    <property type="term" value="F:DNA binding"/>
    <property type="evidence" value="ECO:0007669"/>
    <property type="project" value="UniProtKB-KW"/>
</dbReference>
<dbReference type="InterPro" id="IPR014284">
    <property type="entry name" value="RNA_pol_sigma-70_dom"/>
</dbReference>
<proteinExistence type="inferred from homology"/>
<feature type="domain" description="RNA polymerase sigma-70 region 4" evidence="7">
    <location>
        <begin position="123"/>
        <end position="172"/>
    </location>
</feature>
<dbReference type="InterPro" id="IPR039425">
    <property type="entry name" value="RNA_pol_sigma-70-like"/>
</dbReference>
<comment type="caution">
    <text evidence="8">The sequence shown here is derived from an EMBL/GenBank/DDBJ whole genome shotgun (WGS) entry which is preliminary data.</text>
</comment>
<protein>
    <submittedName>
        <fullName evidence="8">Uncharacterized protein</fullName>
    </submittedName>
</protein>
<dbReference type="Gene3D" id="1.10.10.10">
    <property type="entry name" value="Winged helix-like DNA-binding domain superfamily/Winged helix DNA-binding domain"/>
    <property type="match status" value="1"/>
</dbReference>
<evidence type="ECO:0000256" key="1">
    <source>
        <dbReference type="ARBA" id="ARBA00010641"/>
    </source>
</evidence>
<dbReference type="PANTHER" id="PTHR43133">
    <property type="entry name" value="RNA POLYMERASE ECF-TYPE SIGMA FACTO"/>
    <property type="match status" value="1"/>
</dbReference>
<dbReference type="NCBIfam" id="TIGR02937">
    <property type="entry name" value="sigma70-ECF"/>
    <property type="match status" value="1"/>
</dbReference>
<dbReference type="SUPFAM" id="SSF88659">
    <property type="entry name" value="Sigma3 and sigma4 domains of RNA polymerase sigma factors"/>
    <property type="match status" value="1"/>
</dbReference>
<dbReference type="Pfam" id="PF04545">
    <property type="entry name" value="Sigma70_r4"/>
    <property type="match status" value="1"/>
</dbReference>
<accession>A0A1Q9LRV7</accession>
<keyword evidence="3" id="KW-0731">Sigma factor</keyword>
<keyword evidence="9" id="KW-1185">Reference proteome</keyword>
<dbReference type="SUPFAM" id="SSF88946">
    <property type="entry name" value="Sigma2 domain of RNA polymerase sigma factors"/>
    <property type="match status" value="1"/>
</dbReference>
<evidence type="ECO:0000256" key="3">
    <source>
        <dbReference type="ARBA" id="ARBA00023082"/>
    </source>
</evidence>
<keyword evidence="5" id="KW-0804">Transcription</keyword>
<organism evidence="8 9">
    <name type="scientific">Actinokineospora bangkokensis</name>
    <dbReference type="NCBI Taxonomy" id="1193682"/>
    <lineage>
        <taxon>Bacteria</taxon>
        <taxon>Bacillati</taxon>
        <taxon>Actinomycetota</taxon>
        <taxon>Actinomycetes</taxon>
        <taxon>Pseudonocardiales</taxon>
        <taxon>Pseudonocardiaceae</taxon>
        <taxon>Actinokineospora</taxon>
    </lineage>
</organism>
<evidence type="ECO:0000313" key="9">
    <source>
        <dbReference type="Proteomes" id="UP000186040"/>
    </source>
</evidence>
<dbReference type="Proteomes" id="UP000186040">
    <property type="component" value="Unassembled WGS sequence"/>
</dbReference>
<sequence length="187" mass="20171">MLLAAKAGDTTAEALLLARLQPVVRRFCARRLGAAASRWADCDDITQEVLAAVHKQLPRFSRSVDLLLPLAYTIAGNKISDHYRRLGREPEVPAVDLPDAPDESGDPAAVVCARETRRELGQLLGSLSPAQGAIVRMRLVEGMSARDTGNALGRSPEAVRVAQHRALALLREQLVVADGVLVLPCLR</sequence>
<dbReference type="PANTHER" id="PTHR43133:SF58">
    <property type="entry name" value="ECF RNA POLYMERASE SIGMA FACTOR SIGD"/>
    <property type="match status" value="1"/>
</dbReference>
<keyword evidence="2" id="KW-0805">Transcription regulation</keyword>
<dbReference type="CDD" id="cd06171">
    <property type="entry name" value="Sigma70_r4"/>
    <property type="match status" value="1"/>
</dbReference>
<evidence type="ECO:0000259" key="7">
    <source>
        <dbReference type="Pfam" id="PF04545"/>
    </source>
</evidence>
<dbReference type="InterPro" id="IPR013324">
    <property type="entry name" value="RNA_pol_sigma_r3/r4-like"/>
</dbReference>
<dbReference type="Pfam" id="PF04542">
    <property type="entry name" value="Sigma70_r2"/>
    <property type="match status" value="1"/>
</dbReference>
<dbReference type="InterPro" id="IPR007627">
    <property type="entry name" value="RNA_pol_sigma70_r2"/>
</dbReference>